<dbReference type="EMBL" id="CP146843">
    <property type="protein sequence ID" value="WYY26487.1"/>
    <property type="molecule type" value="Genomic_DNA"/>
</dbReference>
<dbReference type="InterPro" id="IPR020045">
    <property type="entry name" value="DNA_polI_H3TH"/>
</dbReference>
<dbReference type="InterPro" id="IPR008918">
    <property type="entry name" value="HhH2"/>
</dbReference>
<sequence>MRKLVLVDGNSLVFRAYYATYYKNTKLMQNNEGEDVNALIVFINMFKQILKQSDNYICVVFDSKTKTDKHKMYEEYKKGRVKTPDALIKQIHLIREYLTLSGIKHYSQDGYEADDIIGTLAQQASVNNVSVVIFSSDKDFLQLVDNNVIVALIKKGLKNVLYYNSQKLESDFCLKPNQIVDFKSLVGDSSDNIKGVPSIGPKTAIKLLQEFYNLENIFNNLDKINFKIKSKLIEFKKKVFLNFVLITINKLVPLSLNYTQTKINTQKTHLLQNFVQKYKFKK</sequence>
<dbReference type="Gene3D" id="1.10.150.20">
    <property type="entry name" value="5' to 3' exonuclease, C-terminal subdomain"/>
    <property type="match status" value="1"/>
</dbReference>
<dbReference type="InterPro" id="IPR020046">
    <property type="entry name" value="5-3_exonucl_a-hlix_arch_N"/>
</dbReference>
<keyword evidence="7" id="KW-0269">Exonuclease</keyword>
<dbReference type="InterPro" id="IPR038969">
    <property type="entry name" value="FEN"/>
</dbReference>
<dbReference type="SUPFAM" id="SSF88723">
    <property type="entry name" value="PIN domain-like"/>
    <property type="match status" value="1"/>
</dbReference>
<dbReference type="Proteomes" id="UP001484199">
    <property type="component" value="Chromosome"/>
</dbReference>
<comment type="function">
    <text evidence="4">5'-3' exonuclease acting preferentially on double-stranded DNA.</text>
</comment>
<evidence type="ECO:0000259" key="6">
    <source>
        <dbReference type="SMART" id="SM00475"/>
    </source>
</evidence>
<keyword evidence="3" id="KW-0238">DNA-binding</keyword>
<dbReference type="SMART" id="SM00475">
    <property type="entry name" value="53EXOc"/>
    <property type="match status" value="1"/>
</dbReference>
<dbReference type="RefSeq" id="WP_341266389.1">
    <property type="nucleotide sequence ID" value="NZ_CP146843.1"/>
</dbReference>
<dbReference type="PANTHER" id="PTHR42646:SF2">
    <property type="entry name" value="5'-3' EXONUCLEASE FAMILY PROTEIN"/>
    <property type="match status" value="1"/>
</dbReference>
<keyword evidence="2" id="KW-0378">Hydrolase</keyword>
<evidence type="ECO:0000256" key="2">
    <source>
        <dbReference type="ARBA" id="ARBA00022801"/>
    </source>
</evidence>
<dbReference type="Gene3D" id="3.40.50.1010">
    <property type="entry name" value="5'-nuclease"/>
    <property type="match status" value="1"/>
</dbReference>
<keyword evidence="8" id="KW-1185">Reference proteome</keyword>
<dbReference type="CDD" id="cd09898">
    <property type="entry name" value="H3TH_53EXO"/>
    <property type="match status" value="1"/>
</dbReference>
<dbReference type="PANTHER" id="PTHR42646">
    <property type="entry name" value="FLAP ENDONUCLEASE XNI"/>
    <property type="match status" value="1"/>
</dbReference>
<dbReference type="InterPro" id="IPR036279">
    <property type="entry name" value="5-3_exonuclease_C_sf"/>
</dbReference>
<dbReference type="Pfam" id="PF01367">
    <property type="entry name" value="5_3_exonuc"/>
    <property type="match status" value="1"/>
</dbReference>
<evidence type="ECO:0000256" key="3">
    <source>
        <dbReference type="ARBA" id="ARBA00023125"/>
    </source>
</evidence>
<dbReference type="GO" id="GO:0004527">
    <property type="term" value="F:exonuclease activity"/>
    <property type="evidence" value="ECO:0007669"/>
    <property type="project" value="UniProtKB-KW"/>
</dbReference>
<evidence type="ECO:0000256" key="5">
    <source>
        <dbReference type="ARBA" id="ARBA00050026"/>
    </source>
</evidence>
<name>A0ABZ2UCK7_ASHYP</name>
<dbReference type="InterPro" id="IPR029060">
    <property type="entry name" value="PIN-like_dom_sf"/>
</dbReference>
<dbReference type="CDD" id="cd09859">
    <property type="entry name" value="PIN_53EXO"/>
    <property type="match status" value="1"/>
</dbReference>
<dbReference type="NCBIfam" id="NF011547">
    <property type="entry name" value="PRK14976.1-4"/>
    <property type="match status" value="1"/>
</dbReference>
<gene>
    <name evidence="7" type="ORF">AshY1_03740</name>
</gene>
<dbReference type="SUPFAM" id="SSF47807">
    <property type="entry name" value="5' to 3' exonuclease, C-terminal subdomain"/>
    <property type="match status" value="1"/>
</dbReference>
<dbReference type="SMART" id="SM00279">
    <property type="entry name" value="HhH2"/>
    <property type="match status" value="1"/>
</dbReference>
<evidence type="ECO:0000313" key="7">
    <source>
        <dbReference type="EMBL" id="WYY26487.1"/>
    </source>
</evidence>
<evidence type="ECO:0000256" key="1">
    <source>
        <dbReference type="ARBA" id="ARBA00022722"/>
    </source>
</evidence>
<evidence type="ECO:0000313" key="8">
    <source>
        <dbReference type="Proteomes" id="UP001484199"/>
    </source>
</evidence>
<protein>
    <recommendedName>
        <fullName evidence="5">5'-3' exonuclease</fullName>
    </recommendedName>
</protein>
<accession>A0ABZ2UCK7</accession>
<reference evidence="7" key="1">
    <citation type="submission" date="2024-03" db="EMBL/GenBank/DDBJ databases">
        <title>The Complete Genome of 'Candidatus Phytoplasma fraxini' AshY1 from the Ash Yellows Group.</title>
        <authorList>
            <person name="Boehm J.W."/>
            <person name="Huettel B."/>
            <person name="Schneider B."/>
            <person name="Kube M."/>
        </authorList>
    </citation>
    <scope>NUCLEOTIDE SEQUENCE [LARGE SCALE GENOMIC DNA]</scope>
    <source>
        <strain evidence="7">AshY1</strain>
    </source>
</reference>
<feature type="domain" description="5'-3' exonuclease" evidence="6">
    <location>
        <begin position="2"/>
        <end position="264"/>
    </location>
</feature>
<dbReference type="Pfam" id="PF02739">
    <property type="entry name" value="5_3_exonuc_N"/>
    <property type="match status" value="1"/>
</dbReference>
<evidence type="ECO:0000256" key="4">
    <source>
        <dbReference type="ARBA" id="ARBA00049957"/>
    </source>
</evidence>
<organism evidence="7 8">
    <name type="scientific">Ash yellows phytoplasma</name>
    <dbReference type="NCBI Taxonomy" id="35780"/>
    <lineage>
        <taxon>Bacteria</taxon>
        <taxon>Bacillati</taxon>
        <taxon>Mycoplasmatota</taxon>
        <taxon>Mollicutes</taxon>
        <taxon>Acholeplasmatales</taxon>
        <taxon>Acholeplasmataceae</taxon>
        <taxon>Candidatus Phytoplasma</taxon>
        <taxon>16SrVII (Ash yellows group)</taxon>
    </lineage>
</organism>
<keyword evidence="1" id="KW-0540">Nuclease</keyword>
<dbReference type="InterPro" id="IPR002421">
    <property type="entry name" value="5-3_exonuclease"/>
</dbReference>
<proteinExistence type="predicted"/>